<evidence type="ECO:0000313" key="2">
    <source>
        <dbReference type="EMBL" id="GBP65976.1"/>
    </source>
</evidence>
<comment type="caution">
    <text evidence="2">The sequence shown here is derived from an EMBL/GenBank/DDBJ whole genome shotgun (WGS) entry which is preliminary data.</text>
</comment>
<dbReference type="EMBL" id="BGZK01000944">
    <property type="protein sequence ID" value="GBP65976.1"/>
    <property type="molecule type" value="Genomic_DNA"/>
</dbReference>
<keyword evidence="3" id="KW-1185">Reference proteome</keyword>
<name>A0A4C1XPW8_EUMVA</name>
<proteinExistence type="predicted"/>
<dbReference type="AlphaFoldDB" id="A0A4C1XPW8"/>
<reference evidence="2 3" key="1">
    <citation type="journal article" date="2019" name="Commun. Biol.">
        <title>The bagworm genome reveals a unique fibroin gene that provides high tensile strength.</title>
        <authorList>
            <person name="Kono N."/>
            <person name="Nakamura H."/>
            <person name="Ohtoshi R."/>
            <person name="Tomita M."/>
            <person name="Numata K."/>
            <person name="Arakawa K."/>
        </authorList>
    </citation>
    <scope>NUCLEOTIDE SEQUENCE [LARGE SCALE GENOMIC DNA]</scope>
</reference>
<accession>A0A4C1XPW8</accession>
<dbReference type="Proteomes" id="UP000299102">
    <property type="component" value="Unassembled WGS sequence"/>
</dbReference>
<feature type="region of interest" description="Disordered" evidence="1">
    <location>
        <begin position="1"/>
        <end position="39"/>
    </location>
</feature>
<evidence type="ECO:0000256" key="1">
    <source>
        <dbReference type="SAM" id="MobiDB-lite"/>
    </source>
</evidence>
<organism evidence="2 3">
    <name type="scientific">Eumeta variegata</name>
    <name type="common">Bagworm moth</name>
    <name type="synonym">Eumeta japonica</name>
    <dbReference type="NCBI Taxonomy" id="151549"/>
    <lineage>
        <taxon>Eukaryota</taxon>
        <taxon>Metazoa</taxon>
        <taxon>Ecdysozoa</taxon>
        <taxon>Arthropoda</taxon>
        <taxon>Hexapoda</taxon>
        <taxon>Insecta</taxon>
        <taxon>Pterygota</taxon>
        <taxon>Neoptera</taxon>
        <taxon>Endopterygota</taxon>
        <taxon>Lepidoptera</taxon>
        <taxon>Glossata</taxon>
        <taxon>Ditrysia</taxon>
        <taxon>Tineoidea</taxon>
        <taxon>Psychidae</taxon>
        <taxon>Oiketicinae</taxon>
        <taxon>Eumeta</taxon>
    </lineage>
</organism>
<gene>
    <name evidence="2" type="ORF">EVAR_45897_1</name>
</gene>
<sequence length="118" mass="12579">MAAEFALRAEDTATPNGPIMKGGKHYSKNPVDSNSCGPARRTYRELSTQNPSLFNKGHKGSAVGMHVRAEHRVILGALAAVTRGAHKFGAGRNLRSGFRAALLDGVVLVVEQESNSTH</sequence>
<protein>
    <submittedName>
        <fullName evidence="2">Uncharacterized protein</fullName>
    </submittedName>
</protein>
<evidence type="ECO:0000313" key="3">
    <source>
        <dbReference type="Proteomes" id="UP000299102"/>
    </source>
</evidence>